<feature type="domain" description="NACHT" evidence="5">
    <location>
        <begin position="85"/>
        <end position="214"/>
    </location>
</feature>
<proteinExistence type="predicted"/>
<reference evidence="7" key="1">
    <citation type="submission" date="2025-08" db="UniProtKB">
        <authorList>
            <consortium name="RefSeq"/>
        </authorList>
    </citation>
    <scope>IDENTIFICATION</scope>
</reference>
<dbReference type="InterPro" id="IPR032675">
    <property type="entry name" value="LRR_dom_sf"/>
</dbReference>
<evidence type="ECO:0000259" key="5">
    <source>
        <dbReference type="PROSITE" id="PS50837"/>
    </source>
</evidence>
<dbReference type="InParanoid" id="A0A6P8V7P9"/>
<keyword evidence="2" id="KW-0677">Repeat</keyword>
<dbReference type="Proteomes" id="UP000515161">
    <property type="component" value="Unplaced"/>
</dbReference>
<evidence type="ECO:0000256" key="1">
    <source>
        <dbReference type="ARBA" id="ARBA00022614"/>
    </source>
</evidence>
<dbReference type="SUPFAM" id="SSF52540">
    <property type="entry name" value="P-loop containing nucleoside triphosphate hydrolases"/>
    <property type="match status" value="1"/>
</dbReference>
<sequence>MDLENCLKNILKNKFQKVKEAENSLLPSRLCYRELKQEHKLFHTNLLQNEFRFIDKSDLHTWVVYPTVPLSEILSCDCKHNSSQRTVLTVGVCGVGKTTTVQRCALEWAEGKACQDVHLLFPLTFWELNLLEHELTLIELLLTFFPDLKELDSVSLRNSSVCFVLDALDEYHGTLDFHCPTVSDVSELSTVENLLTNLIRGDLLPLAHIWITTRFAAATQIPDRFLLKETEVQGFNDEQQEEHLRALVGDDNLADKVINHVKISRSLDFLCQVPTICTIMANVLKDHLKPDDGFKIHPLSLTQIYTNLLKASNPETVAKLKMLAKLWMGECEVFYDYHLSEIDLSVEEASTFSKECPLVLKEENGLHNSTVFRFGHSSILEFFAASAELDNIETKSDPSRLCKCLVDTALESSMGKTDVFLRFIFGLLRERGMLEPHDPLLVYTKKLILDYILSYKAVGLFHCLREYDNQALLHEVKFFLKYRFCPISNFSEMHWTIMLQRTSNFEGIRDSFEMPVSARCDEKLIRQLAAIFKSKKAMLRFSNLTDKCCPALASILSTKESYLRELDLGFNSIRDEGVRELVEGLSDENCRLKTIRLQGCGLTGHSCEDLALVLRRSPKLRELDLSMNEIGDDGVRYLADGLRSPECQLETLRLSQCNIEEKGSSYLASALQENWGSLKVLDLSINMVGDKGTKELYIKCDRQLTKLEIYHCGLTVLSCHNIGEALKYETSSLVELNLSNNQLKDAGFALICEGMYAWCRLEKLNVSRCGITGRACVHLATVLCSLSQLYKGLTQKTDWKAVELRELDLSMNCLGDQGVREISAGLKNPCSRLRALNLSHCSLTDDCCAELASGLASKESILSELDLSENNLQDKGVRKLCTGIRSPHCKLEKLSLRTCGLTSRSIQFLSAALKANPQHLAELHLMGNNLENSGLKVLVELTKNQKYCLHTIEIIYNMTGF</sequence>
<name>A0A6P8V7P9_GYMAC</name>
<dbReference type="GO" id="GO:0005524">
    <property type="term" value="F:ATP binding"/>
    <property type="evidence" value="ECO:0007669"/>
    <property type="project" value="UniProtKB-KW"/>
</dbReference>
<dbReference type="InterPro" id="IPR051261">
    <property type="entry name" value="NLR"/>
</dbReference>
<dbReference type="Pfam" id="PF05729">
    <property type="entry name" value="NACHT"/>
    <property type="match status" value="1"/>
</dbReference>
<evidence type="ECO:0000256" key="3">
    <source>
        <dbReference type="ARBA" id="ARBA00022741"/>
    </source>
</evidence>
<evidence type="ECO:0000256" key="4">
    <source>
        <dbReference type="ARBA" id="ARBA00022840"/>
    </source>
</evidence>
<dbReference type="PANTHER" id="PTHR24106">
    <property type="entry name" value="NACHT, LRR AND CARD DOMAINS-CONTAINING"/>
    <property type="match status" value="1"/>
</dbReference>
<dbReference type="AlphaFoldDB" id="A0A6P8V7P9"/>
<dbReference type="InterPro" id="IPR027417">
    <property type="entry name" value="P-loop_NTPase"/>
</dbReference>
<dbReference type="InterPro" id="IPR007111">
    <property type="entry name" value="NACHT_NTPase"/>
</dbReference>
<accession>A0A6P8V7P9</accession>
<dbReference type="SUPFAM" id="SSF52047">
    <property type="entry name" value="RNI-like"/>
    <property type="match status" value="2"/>
</dbReference>
<gene>
    <name evidence="7" type="primary">LOC117552329</name>
</gene>
<dbReference type="GeneID" id="117552329"/>
<protein>
    <submittedName>
        <fullName evidence="7">NACHT, LRR and PYD domains-containing protein 14-like isoform X1</fullName>
    </submittedName>
</protein>
<dbReference type="Pfam" id="PF13516">
    <property type="entry name" value="LRR_6"/>
    <property type="match status" value="6"/>
</dbReference>
<dbReference type="Gene3D" id="3.40.50.300">
    <property type="entry name" value="P-loop containing nucleotide triphosphate hydrolases"/>
    <property type="match status" value="1"/>
</dbReference>
<evidence type="ECO:0000256" key="2">
    <source>
        <dbReference type="ARBA" id="ARBA00022737"/>
    </source>
</evidence>
<keyword evidence="4" id="KW-0067">ATP-binding</keyword>
<dbReference type="SMART" id="SM00367">
    <property type="entry name" value="LRR_CC"/>
    <property type="match status" value="7"/>
</dbReference>
<dbReference type="InterPro" id="IPR001611">
    <property type="entry name" value="Leu-rich_rpt"/>
</dbReference>
<dbReference type="RefSeq" id="XP_034081595.1">
    <property type="nucleotide sequence ID" value="XM_034225704.1"/>
</dbReference>
<dbReference type="KEGG" id="gacu:117552329"/>
<keyword evidence="1" id="KW-0433">Leucine-rich repeat</keyword>
<organism evidence="6 7">
    <name type="scientific">Gymnodraco acuticeps</name>
    <name type="common">Antarctic dragonfish</name>
    <dbReference type="NCBI Taxonomy" id="8218"/>
    <lineage>
        <taxon>Eukaryota</taxon>
        <taxon>Metazoa</taxon>
        <taxon>Chordata</taxon>
        <taxon>Craniata</taxon>
        <taxon>Vertebrata</taxon>
        <taxon>Euteleostomi</taxon>
        <taxon>Actinopterygii</taxon>
        <taxon>Neopterygii</taxon>
        <taxon>Teleostei</taxon>
        <taxon>Neoteleostei</taxon>
        <taxon>Acanthomorphata</taxon>
        <taxon>Eupercaria</taxon>
        <taxon>Perciformes</taxon>
        <taxon>Notothenioidei</taxon>
        <taxon>Bathydraconidae</taxon>
        <taxon>Gymnodraco</taxon>
    </lineage>
</organism>
<keyword evidence="3" id="KW-0547">Nucleotide-binding</keyword>
<evidence type="ECO:0000313" key="6">
    <source>
        <dbReference type="Proteomes" id="UP000515161"/>
    </source>
</evidence>
<dbReference type="InterPro" id="IPR006553">
    <property type="entry name" value="Leu-rich_rpt_Cys-con_subtyp"/>
</dbReference>
<evidence type="ECO:0000313" key="7">
    <source>
        <dbReference type="RefSeq" id="XP_034081595.1"/>
    </source>
</evidence>
<dbReference type="Gene3D" id="3.80.10.10">
    <property type="entry name" value="Ribonuclease Inhibitor"/>
    <property type="match status" value="2"/>
</dbReference>
<dbReference type="SMART" id="SM00368">
    <property type="entry name" value="LRR_RI"/>
    <property type="match status" value="12"/>
</dbReference>
<dbReference type="PROSITE" id="PS50837">
    <property type="entry name" value="NACHT"/>
    <property type="match status" value="1"/>
</dbReference>
<keyword evidence="6" id="KW-1185">Reference proteome</keyword>
<dbReference type="OrthoDB" id="120976at2759"/>
<dbReference type="CDD" id="cd00116">
    <property type="entry name" value="LRR_RI"/>
    <property type="match status" value="1"/>
</dbReference>